<keyword evidence="2" id="KW-1185">Reference proteome</keyword>
<organism evidence="1 2">
    <name type="scientific">Coniosporium tulheliwenetii</name>
    <dbReference type="NCBI Taxonomy" id="3383036"/>
    <lineage>
        <taxon>Eukaryota</taxon>
        <taxon>Fungi</taxon>
        <taxon>Dikarya</taxon>
        <taxon>Ascomycota</taxon>
        <taxon>Pezizomycotina</taxon>
        <taxon>Dothideomycetes</taxon>
        <taxon>Dothideomycetes incertae sedis</taxon>
        <taxon>Coniosporium</taxon>
    </lineage>
</organism>
<dbReference type="EMBL" id="JAPDRP010000013">
    <property type="protein sequence ID" value="KAJ9642337.1"/>
    <property type="molecule type" value="Genomic_DNA"/>
</dbReference>
<protein>
    <submittedName>
        <fullName evidence="1">Uncharacterized protein</fullName>
    </submittedName>
</protein>
<gene>
    <name evidence="1" type="ORF">H2199_004717</name>
</gene>
<dbReference type="Proteomes" id="UP001172680">
    <property type="component" value="Unassembled WGS sequence"/>
</dbReference>
<name>A0ACC2Z3P4_9PEZI</name>
<evidence type="ECO:0000313" key="1">
    <source>
        <dbReference type="EMBL" id="KAJ9642337.1"/>
    </source>
</evidence>
<proteinExistence type="predicted"/>
<reference evidence="1" key="1">
    <citation type="submission" date="2022-10" db="EMBL/GenBank/DDBJ databases">
        <title>Culturing micro-colonial fungi from biological soil crusts in the Mojave desert and describing Neophaeococcomyces mojavensis, and introducing the new genera and species Taxawa tesnikishii.</title>
        <authorList>
            <person name="Kurbessoian T."/>
            <person name="Stajich J.E."/>
        </authorList>
    </citation>
    <scope>NUCLEOTIDE SEQUENCE</scope>
    <source>
        <strain evidence="1">JES_115</strain>
    </source>
</reference>
<sequence>MPWTRKGQQYSSEGVAEEPSTNIVLWLCQSLEATETELEYHLLRPFIAEGVRRFRKSMGEQSSEGLAEGILESVHTIIEPTVPSPLTSANLPERLAILSMVRTKTQEIVAATGGFGGNLKDSAGAKVMTGSLATDV</sequence>
<comment type="caution">
    <text evidence="1">The sequence shown here is derived from an EMBL/GenBank/DDBJ whole genome shotgun (WGS) entry which is preliminary data.</text>
</comment>
<accession>A0ACC2Z3P4</accession>
<evidence type="ECO:0000313" key="2">
    <source>
        <dbReference type="Proteomes" id="UP001172680"/>
    </source>
</evidence>